<name>A0A336MJ23_CULSO</name>
<organism evidence="2">
    <name type="scientific">Culicoides sonorensis</name>
    <name type="common">Biting midge</name>
    <dbReference type="NCBI Taxonomy" id="179676"/>
    <lineage>
        <taxon>Eukaryota</taxon>
        <taxon>Metazoa</taxon>
        <taxon>Ecdysozoa</taxon>
        <taxon>Arthropoda</taxon>
        <taxon>Hexapoda</taxon>
        <taxon>Insecta</taxon>
        <taxon>Pterygota</taxon>
        <taxon>Neoptera</taxon>
        <taxon>Endopterygota</taxon>
        <taxon>Diptera</taxon>
        <taxon>Nematocera</taxon>
        <taxon>Chironomoidea</taxon>
        <taxon>Ceratopogonidae</taxon>
        <taxon>Ceratopogoninae</taxon>
        <taxon>Culicoides</taxon>
        <taxon>Monoculicoides</taxon>
    </lineage>
</organism>
<proteinExistence type="predicted"/>
<dbReference type="VEuPathDB" id="VectorBase:CSON002290"/>
<protein>
    <submittedName>
        <fullName evidence="2">CSON002290 protein</fullName>
    </submittedName>
</protein>
<accession>A0A336MJ23</accession>
<evidence type="ECO:0000313" key="2">
    <source>
        <dbReference type="EMBL" id="SSX30286.1"/>
    </source>
</evidence>
<reference evidence="2" key="2">
    <citation type="submission" date="2018-07" db="EMBL/GenBank/DDBJ databases">
        <authorList>
            <person name="Quirk P.G."/>
            <person name="Krulwich T.A."/>
        </authorList>
    </citation>
    <scope>NUCLEOTIDE SEQUENCE</scope>
</reference>
<evidence type="ECO:0000313" key="1">
    <source>
        <dbReference type="EMBL" id="SSX10603.1"/>
    </source>
</evidence>
<reference evidence="1" key="1">
    <citation type="submission" date="2018-04" db="EMBL/GenBank/DDBJ databases">
        <authorList>
            <person name="Go L.Y."/>
            <person name="Mitchell J.A."/>
        </authorList>
    </citation>
    <scope>NUCLEOTIDE SEQUENCE</scope>
    <source>
        <tissue evidence="1">Whole organism</tissue>
    </source>
</reference>
<dbReference type="EMBL" id="UFQS01001380">
    <property type="protein sequence ID" value="SSX10603.1"/>
    <property type="molecule type" value="Genomic_DNA"/>
</dbReference>
<gene>
    <name evidence="2" type="primary">CSON002290</name>
</gene>
<dbReference type="EMBL" id="UFQT01001380">
    <property type="protein sequence ID" value="SSX30286.1"/>
    <property type="molecule type" value="Genomic_DNA"/>
</dbReference>
<sequence>MPKHLQNRNNLETAKRTFGSCSQCFNASTDFVFLCGRASKNIASAHSSPEFGHSCSARAINVFAISFKPALISILIEANHKVATFGFFKRPRSNTDLAFVKTPRFSSKSASKSHSANANQSSTLVLQHSTARDNKIFASSGFSNSTAAFHNLTEFGMCSNALRKTRLFALVSVSKSDALIQIRTEVGI</sequence>
<dbReference type="AlphaFoldDB" id="A0A336MJ23"/>